<dbReference type="RefSeq" id="WP_398690080.1">
    <property type="nucleotide sequence ID" value="NZ_AP035884.1"/>
</dbReference>
<keyword evidence="1" id="KW-0472">Membrane</keyword>
<sequence length="350" mass="36638">MTGRTTRVRTATILALVCAVVIAGAGLFAWWNTDLLGRDDFCAGAVSADDAGAVLDGPGRLTLASAEPQKVSGDAYGFDCVVQRSSKLIGGDQASLTVDLTRPDATFPFRTRLWKNPAAMSYLADGAAGAVDDRRAWVMLPASCWDKIPSSGANASPVLELEVSNGTADRQALAVTAVHAARQIAGDVGCSAPELSRPVRLHGPAEKGGAGRTDTANACGLKGFRLPESTFFDGEATPGSERFTGTGASAWACTLDLDGPAEPQLTFALSQDRTLTKFAGRDPAVADRDGVALLECADGTAYVSMHRNDAYEDLLLDNKVPGDRWNDPFRAFIDAVAKKLDCGPAAGTSR</sequence>
<proteinExistence type="predicted"/>
<keyword evidence="1" id="KW-0812">Transmembrane</keyword>
<dbReference type="AlphaFoldDB" id="A0AB33KTI2"/>
<evidence type="ECO:0000256" key="1">
    <source>
        <dbReference type="SAM" id="Phobius"/>
    </source>
</evidence>
<reference evidence="2" key="1">
    <citation type="submission" date="2024-07" db="EMBL/GenBank/DDBJ databases">
        <title>Complete genome sequences of cellulolytic bacteria, Kitasatospora sp. CMC57 and Streptomyces sp. CMC78, isolated from Japanese agricultural soil.</title>
        <authorList>
            <person name="Hashimoto T."/>
            <person name="Ito M."/>
            <person name="Iwamoto M."/>
            <person name="Fukahori D."/>
            <person name="Shoda T."/>
            <person name="Sakoda M."/>
            <person name="Morohoshi T."/>
            <person name="Mitsuboshi M."/>
            <person name="Nishizawa T."/>
        </authorList>
    </citation>
    <scope>NUCLEOTIDE SEQUENCE</scope>
    <source>
        <strain evidence="2">CMC78</strain>
    </source>
</reference>
<accession>A0AB33KTI2</accession>
<evidence type="ECO:0000313" key="2">
    <source>
        <dbReference type="EMBL" id="BFP55105.1"/>
    </source>
</evidence>
<protein>
    <recommendedName>
        <fullName evidence="3">DUF3558 domain-containing protein</fullName>
    </recommendedName>
</protein>
<evidence type="ECO:0008006" key="3">
    <source>
        <dbReference type="Google" id="ProtNLM"/>
    </source>
</evidence>
<name>A0AB33KTI2_9ACTN</name>
<dbReference type="EMBL" id="AP035884">
    <property type="protein sequence ID" value="BFP55105.1"/>
    <property type="molecule type" value="Genomic_DNA"/>
</dbReference>
<keyword evidence="1" id="KW-1133">Transmembrane helix</keyword>
<dbReference type="KEGG" id="stcm:SCMC78_49120"/>
<gene>
    <name evidence="2" type="ORF">SCMC78_49120</name>
</gene>
<organism evidence="2">
    <name type="scientific">Streptomyces sp. CMC78</name>
    <dbReference type="NCBI Taxonomy" id="3231512"/>
    <lineage>
        <taxon>Bacteria</taxon>
        <taxon>Bacillati</taxon>
        <taxon>Actinomycetota</taxon>
        <taxon>Actinomycetes</taxon>
        <taxon>Kitasatosporales</taxon>
        <taxon>Streptomycetaceae</taxon>
        <taxon>Streptomyces</taxon>
    </lineage>
</organism>
<feature type="transmembrane region" description="Helical" evidence="1">
    <location>
        <begin position="12"/>
        <end position="31"/>
    </location>
</feature>